<comment type="caution">
    <text evidence="8">The sequence shown here is derived from an EMBL/GenBank/DDBJ whole genome shotgun (WGS) entry which is preliminary data.</text>
</comment>
<dbReference type="SUPFAM" id="SSF103473">
    <property type="entry name" value="MFS general substrate transporter"/>
    <property type="match status" value="1"/>
</dbReference>
<keyword evidence="5 6" id="KW-0472">Membrane</keyword>
<keyword evidence="9" id="KW-1185">Reference proteome</keyword>
<dbReference type="InterPro" id="IPR024989">
    <property type="entry name" value="MFS_assoc_dom"/>
</dbReference>
<evidence type="ECO:0000256" key="3">
    <source>
        <dbReference type="ARBA" id="ARBA00022692"/>
    </source>
</evidence>
<sequence>MFGIKVNTQLLLLKMCYFLIFACLAPMAGFLPTIARQLGYSMTTYGAAMMFMSVISMVVVPLSGVIVDKFRIKKRLFLVSIFGIGVVSILFLFVPKAPLDLAKIELKCDAQTTTMTVENENNNLQTTSNVTYYATANHTRGDELITCKLNCQYAEFCSAGFDINNLHTQSDLSYVWMRTTNESQNKFNQIDLALIPKDLEHTEQVI</sequence>
<accession>A0AAV0XVE6</accession>
<feature type="transmembrane region" description="Helical" evidence="6">
    <location>
        <begin position="47"/>
        <end position="67"/>
    </location>
</feature>
<organism evidence="8 9">
    <name type="scientific">Macrosiphum euphorbiae</name>
    <name type="common">potato aphid</name>
    <dbReference type="NCBI Taxonomy" id="13131"/>
    <lineage>
        <taxon>Eukaryota</taxon>
        <taxon>Metazoa</taxon>
        <taxon>Ecdysozoa</taxon>
        <taxon>Arthropoda</taxon>
        <taxon>Hexapoda</taxon>
        <taxon>Insecta</taxon>
        <taxon>Pterygota</taxon>
        <taxon>Neoptera</taxon>
        <taxon>Paraneoptera</taxon>
        <taxon>Hemiptera</taxon>
        <taxon>Sternorrhyncha</taxon>
        <taxon>Aphidomorpha</taxon>
        <taxon>Aphidoidea</taxon>
        <taxon>Aphididae</taxon>
        <taxon>Macrosiphini</taxon>
        <taxon>Macrosiphum</taxon>
    </lineage>
</organism>
<proteinExistence type="inferred from homology"/>
<dbReference type="GO" id="GO:0016020">
    <property type="term" value="C:membrane"/>
    <property type="evidence" value="ECO:0007669"/>
    <property type="project" value="UniProtKB-SubCell"/>
</dbReference>
<dbReference type="AlphaFoldDB" id="A0AAV0XVE6"/>
<evidence type="ECO:0000256" key="2">
    <source>
        <dbReference type="ARBA" id="ARBA00005241"/>
    </source>
</evidence>
<dbReference type="InterPro" id="IPR036259">
    <property type="entry name" value="MFS_trans_sf"/>
</dbReference>
<dbReference type="EMBL" id="CARXXK010001015">
    <property type="protein sequence ID" value="CAI6371733.1"/>
    <property type="molecule type" value="Genomic_DNA"/>
</dbReference>
<evidence type="ECO:0000256" key="5">
    <source>
        <dbReference type="ARBA" id="ARBA00023136"/>
    </source>
</evidence>
<dbReference type="InterPro" id="IPR051717">
    <property type="entry name" value="MFS_MFSD6"/>
</dbReference>
<feature type="transmembrane region" description="Helical" evidence="6">
    <location>
        <begin position="76"/>
        <end position="94"/>
    </location>
</feature>
<evidence type="ECO:0000256" key="1">
    <source>
        <dbReference type="ARBA" id="ARBA00004141"/>
    </source>
</evidence>
<comment type="subcellular location">
    <subcellularLocation>
        <location evidence="1">Membrane</location>
        <topology evidence="1">Multi-pass membrane protein</topology>
    </subcellularLocation>
</comment>
<feature type="domain" description="Major facilitator superfamily associated" evidence="7">
    <location>
        <begin position="11"/>
        <end position="126"/>
    </location>
</feature>
<evidence type="ECO:0000313" key="9">
    <source>
        <dbReference type="Proteomes" id="UP001160148"/>
    </source>
</evidence>
<keyword evidence="4 6" id="KW-1133">Transmembrane helix</keyword>
<gene>
    <name evidence="8" type="ORF">MEUPH1_LOCUS25703</name>
</gene>
<comment type="similarity">
    <text evidence="2">Belongs to the major facilitator superfamily. MFSD6 family.</text>
</comment>
<dbReference type="Gene3D" id="1.20.1250.20">
    <property type="entry name" value="MFS general substrate transporter like domains"/>
    <property type="match status" value="1"/>
</dbReference>
<dbReference type="PANTHER" id="PTHR16172:SF41">
    <property type="entry name" value="MAJOR FACILITATOR SUPERFAMILY DOMAIN-CONTAINING PROTEIN 6-LIKE"/>
    <property type="match status" value="1"/>
</dbReference>
<dbReference type="Pfam" id="PF12832">
    <property type="entry name" value="MFS_1_like"/>
    <property type="match status" value="1"/>
</dbReference>
<dbReference type="Proteomes" id="UP001160148">
    <property type="component" value="Unassembled WGS sequence"/>
</dbReference>
<feature type="transmembrane region" description="Helical" evidence="6">
    <location>
        <begin position="12"/>
        <end position="35"/>
    </location>
</feature>
<evidence type="ECO:0000256" key="4">
    <source>
        <dbReference type="ARBA" id="ARBA00022989"/>
    </source>
</evidence>
<reference evidence="8 9" key="1">
    <citation type="submission" date="2023-01" db="EMBL/GenBank/DDBJ databases">
        <authorList>
            <person name="Whitehead M."/>
        </authorList>
    </citation>
    <scope>NUCLEOTIDE SEQUENCE [LARGE SCALE GENOMIC DNA]</scope>
</reference>
<dbReference type="PANTHER" id="PTHR16172">
    <property type="entry name" value="MAJOR FACILITATOR SUPERFAMILY DOMAIN-CONTAINING PROTEIN 6-LIKE"/>
    <property type="match status" value="1"/>
</dbReference>
<evidence type="ECO:0000259" key="7">
    <source>
        <dbReference type="Pfam" id="PF12832"/>
    </source>
</evidence>
<keyword evidence="3 6" id="KW-0812">Transmembrane</keyword>
<evidence type="ECO:0000313" key="8">
    <source>
        <dbReference type="EMBL" id="CAI6371733.1"/>
    </source>
</evidence>
<evidence type="ECO:0000256" key="6">
    <source>
        <dbReference type="SAM" id="Phobius"/>
    </source>
</evidence>
<protein>
    <recommendedName>
        <fullName evidence="7">Major facilitator superfamily associated domain-containing protein</fullName>
    </recommendedName>
</protein>
<name>A0AAV0XVE6_9HEMI</name>